<dbReference type="PANTHER" id="PTHR45527">
    <property type="entry name" value="NONRIBOSOMAL PEPTIDE SYNTHETASE"/>
    <property type="match status" value="1"/>
</dbReference>
<dbReference type="InterPro" id="IPR036736">
    <property type="entry name" value="ACP-like_sf"/>
</dbReference>
<dbReference type="EMBL" id="JBIAPI010000001">
    <property type="protein sequence ID" value="MFF3222392.1"/>
    <property type="molecule type" value="Genomic_DNA"/>
</dbReference>
<gene>
    <name evidence="5" type="ORF">ACFYV7_06315</name>
</gene>
<dbReference type="InterPro" id="IPR042099">
    <property type="entry name" value="ANL_N_sf"/>
</dbReference>
<protein>
    <submittedName>
        <fullName evidence="5">Amino acid adenylation domain-containing protein</fullName>
    </submittedName>
</protein>
<dbReference type="InterPro" id="IPR009081">
    <property type="entry name" value="PP-bd_ACP"/>
</dbReference>
<dbReference type="InterPro" id="IPR023213">
    <property type="entry name" value="CAT-like_dom_sf"/>
</dbReference>
<dbReference type="SMART" id="SM00823">
    <property type="entry name" value="PKS_PP"/>
    <property type="match status" value="1"/>
</dbReference>
<accession>A0ABW6QMG2</accession>
<dbReference type="InterPro" id="IPR020806">
    <property type="entry name" value="PKS_PP-bd"/>
</dbReference>
<dbReference type="Gene3D" id="3.30.559.10">
    <property type="entry name" value="Chloramphenicol acetyltransferase-like domain"/>
    <property type="match status" value="1"/>
</dbReference>
<dbReference type="InterPro" id="IPR000873">
    <property type="entry name" value="AMP-dep_synth/lig_dom"/>
</dbReference>
<dbReference type="SUPFAM" id="SSF47336">
    <property type="entry name" value="ACP-like"/>
    <property type="match status" value="1"/>
</dbReference>
<dbReference type="NCBIfam" id="TIGR01733">
    <property type="entry name" value="AA-adenyl-dom"/>
    <property type="match status" value="1"/>
</dbReference>
<dbReference type="Pfam" id="PF00668">
    <property type="entry name" value="Condensation"/>
    <property type="match status" value="1"/>
</dbReference>
<sequence>MQPDPRWTTGPASAALVGGLHEQIARTALICPDAVALISSKRTMTYAELDRTADAWAAELAVAAVAEDDIVPIILPRSTELITAAIAVLKTGAAYALLDPAWPEARLAEIVGEFGTSVVITDRDLAGIPAWTPPSELGRAPTDFAPVGVDGCAPCCVFFTSGTTGRPKGVLTPHRAIARLFRPGTFLPMATGTVMPLAAPMPWDAFALELWSALLSGGTSLIIDEPYLSAQSLHDGTARHGVNIAWLTSSLFNMLVDEDLEAFQGLRQVMIGGERLSAGHVARFLRRHPGIKLLNGYGPVESTIFATTHAITEFDCARPGGIPLGRPVPGTEVHVLDGDRPCAVGEVGEICLGGDGLALGYLGDPALTKSKFTATDINGDITPLYRTGDLGMWDHEGLLHFRGRADRQLKIRGHRIEPSDIERQVERLVPRVRSCRVLARRNDEGSEHQLVAFCVPYESGDPLDDVLASLRTDLMPHHRPGAVVSIDAFPVTPQGKLDEKTLLTMASAQTLSLPAELGEGGDPVERLVAETVCSVLGRTAVARDKSFLDIGGSSLGAGRVCARLADRLDRPVPVSRFYEYPTVAGFAEWLRSTQTSGGCAEAIDQTDIPLRPLQLMYLATQLADPDDLTSHCLLTWVIEGELDYPALESAVASVHRRHEPLRASYLADPRPVVRLEDIGPPPLELQSGTSSISAAGQALRNLLAEPLALSEGEVWRTAVVPVAGGQVAVFGCVVHHIAFDGWSEAVLANDIAAAYRETSAGAPAPPSLARIHRNYTERLKYFDRARQENYLRTELAGVPALRWPPNHTERVSSGPSSVEMPVTPALVADVDSRAAECGVNRFVFLLTMWAGILAEVLEQDDFAIGVPIAQRDDAGLEQAVGCHLNMLCIRLRGAALGGGVSAMRETDRIVGRAKAAQDVPYTDVLQMIDVPRTGRPPLFQTLFALQDNAIPHLRLAGLQTEFIRQPYLSLPLELHAEFWLREDGGMDLTVYFRPDVVPENTAQEIVKRFTDRLHITKSGVRP</sequence>
<organism evidence="5 6">
    <name type="scientific">Nocardia suismassiliense</name>
    <dbReference type="NCBI Taxonomy" id="2077092"/>
    <lineage>
        <taxon>Bacteria</taxon>
        <taxon>Bacillati</taxon>
        <taxon>Actinomycetota</taxon>
        <taxon>Actinomycetes</taxon>
        <taxon>Mycobacteriales</taxon>
        <taxon>Nocardiaceae</taxon>
        <taxon>Nocardia</taxon>
    </lineage>
</organism>
<keyword evidence="2" id="KW-0596">Phosphopantetheine</keyword>
<comment type="caution">
    <text evidence="5">The sequence shown here is derived from an EMBL/GenBank/DDBJ whole genome shotgun (WGS) entry which is preliminary data.</text>
</comment>
<dbReference type="RefSeq" id="WP_387714325.1">
    <property type="nucleotide sequence ID" value="NZ_JBIAPI010000001.1"/>
</dbReference>
<dbReference type="SUPFAM" id="SSF52777">
    <property type="entry name" value="CoA-dependent acyltransferases"/>
    <property type="match status" value="2"/>
</dbReference>
<dbReference type="PANTHER" id="PTHR45527:SF1">
    <property type="entry name" value="FATTY ACID SYNTHASE"/>
    <property type="match status" value="1"/>
</dbReference>
<dbReference type="InterPro" id="IPR020845">
    <property type="entry name" value="AMP-binding_CS"/>
</dbReference>
<dbReference type="Gene3D" id="1.10.1200.10">
    <property type="entry name" value="ACP-like"/>
    <property type="match status" value="1"/>
</dbReference>
<dbReference type="InterPro" id="IPR010071">
    <property type="entry name" value="AA_adenyl_dom"/>
</dbReference>
<dbReference type="Gene3D" id="3.30.559.30">
    <property type="entry name" value="Nonribosomal peptide synthetase, condensation domain"/>
    <property type="match status" value="1"/>
</dbReference>
<dbReference type="SUPFAM" id="SSF56801">
    <property type="entry name" value="Acetyl-CoA synthetase-like"/>
    <property type="match status" value="1"/>
</dbReference>
<proteinExistence type="predicted"/>
<dbReference type="InterPro" id="IPR001242">
    <property type="entry name" value="Condensation_dom"/>
</dbReference>
<evidence type="ECO:0000256" key="1">
    <source>
        <dbReference type="ARBA" id="ARBA00001957"/>
    </source>
</evidence>
<evidence type="ECO:0000256" key="2">
    <source>
        <dbReference type="ARBA" id="ARBA00022450"/>
    </source>
</evidence>
<feature type="domain" description="Carrier" evidence="4">
    <location>
        <begin position="519"/>
        <end position="594"/>
    </location>
</feature>
<comment type="cofactor">
    <cofactor evidence="1">
        <name>pantetheine 4'-phosphate</name>
        <dbReference type="ChEBI" id="CHEBI:47942"/>
    </cofactor>
</comment>
<reference evidence="5 6" key="1">
    <citation type="submission" date="2024-10" db="EMBL/GenBank/DDBJ databases">
        <title>The Natural Products Discovery Center: Release of the First 8490 Sequenced Strains for Exploring Actinobacteria Biosynthetic Diversity.</title>
        <authorList>
            <person name="Kalkreuter E."/>
            <person name="Kautsar S.A."/>
            <person name="Yang D."/>
            <person name="Bader C.D."/>
            <person name="Teijaro C.N."/>
            <person name="Fluegel L."/>
            <person name="Davis C.M."/>
            <person name="Simpson J.R."/>
            <person name="Lauterbach L."/>
            <person name="Steele A.D."/>
            <person name="Gui C."/>
            <person name="Meng S."/>
            <person name="Li G."/>
            <person name="Viehrig K."/>
            <person name="Ye F."/>
            <person name="Su P."/>
            <person name="Kiefer A.F."/>
            <person name="Nichols A."/>
            <person name="Cepeda A.J."/>
            <person name="Yan W."/>
            <person name="Fan B."/>
            <person name="Jiang Y."/>
            <person name="Adhikari A."/>
            <person name="Zheng C.-J."/>
            <person name="Schuster L."/>
            <person name="Cowan T.M."/>
            <person name="Smanski M.J."/>
            <person name="Chevrette M.G."/>
            <person name="De Carvalho L.P.S."/>
            <person name="Shen B."/>
        </authorList>
    </citation>
    <scope>NUCLEOTIDE SEQUENCE [LARGE SCALE GENOMIC DNA]</scope>
    <source>
        <strain evidence="5 6">NPDC003040</strain>
    </source>
</reference>
<dbReference type="InterPro" id="IPR045851">
    <property type="entry name" value="AMP-bd_C_sf"/>
</dbReference>
<evidence type="ECO:0000313" key="5">
    <source>
        <dbReference type="EMBL" id="MFF3222392.1"/>
    </source>
</evidence>
<keyword evidence="3" id="KW-0597">Phosphoprotein</keyword>
<name>A0ABW6QMG2_9NOCA</name>
<dbReference type="Proteomes" id="UP001601948">
    <property type="component" value="Unassembled WGS sequence"/>
</dbReference>
<dbReference type="Gene3D" id="3.40.50.12780">
    <property type="entry name" value="N-terminal domain of ligase-like"/>
    <property type="match status" value="1"/>
</dbReference>
<dbReference type="PROSITE" id="PS50075">
    <property type="entry name" value="CARRIER"/>
    <property type="match status" value="1"/>
</dbReference>
<dbReference type="Pfam" id="PF00501">
    <property type="entry name" value="AMP-binding"/>
    <property type="match status" value="1"/>
</dbReference>
<dbReference type="Gene3D" id="3.30.300.30">
    <property type="match status" value="1"/>
</dbReference>
<evidence type="ECO:0000256" key="3">
    <source>
        <dbReference type="ARBA" id="ARBA00022553"/>
    </source>
</evidence>
<dbReference type="Pfam" id="PF00550">
    <property type="entry name" value="PP-binding"/>
    <property type="match status" value="1"/>
</dbReference>
<evidence type="ECO:0000259" key="4">
    <source>
        <dbReference type="PROSITE" id="PS50075"/>
    </source>
</evidence>
<dbReference type="PROSITE" id="PS00455">
    <property type="entry name" value="AMP_BINDING"/>
    <property type="match status" value="1"/>
</dbReference>
<evidence type="ECO:0000313" key="6">
    <source>
        <dbReference type="Proteomes" id="UP001601948"/>
    </source>
</evidence>
<keyword evidence="6" id="KW-1185">Reference proteome</keyword>